<evidence type="ECO:0000313" key="2">
    <source>
        <dbReference type="EMBL" id="OAY30069.1"/>
    </source>
</evidence>
<evidence type="ECO:0000256" key="1">
    <source>
        <dbReference type="SAM" id="MobiDB-lite"/>
    </source>
</evidence>
<sequence>MQVKNSMDGAQRWTSGPEPRPGTKDESPTPLKSLPLLTNALTEPSSKLIDKTSFTSAKNTSTATSSPRPTSMPMRNRGLDITPIKSFFI</sequence>
<organism evidence="2">
    <name type="scientific">Manihot esculenta</name>
    <name type="common">Cassava</name>
    <name type="synonym">Jatropha manihot</name>
    <dbReference type="NCBI Taxonomy" id="3983"/>
    <lineage>
        <taxon>Eukaryota</taxon>
        <taxon>Viridiplantae</taxon>
        <taxon>Streptophyta</taxon>
        <taxon>Embryophyta</taxon>
        <taxon>Tracheophyta</taxon>
        <taxon>Spermatophyta</taxon>
        <taxon>Magnoliopsida</taxon>
        <taxon>eudicotyledons</taxon>
        <taxon>Gunneridae</taxon>
        <taxon>Pentapetalae</taxon>
        <taxon>rosids</taxon>
        <taxon>fabids</taxon>
        <taxon>Malpighiales</taxon>
        <taxon>Euphorbiaceae</taxon>
        <taxon>Crotonoideae</taxon>
        <taxon>Manihoteae</taxon>
        <taxon>Manihot</taxon>
    </lineage>
</organism>
<proteinExistence type="predicted"/>
<gene>
    <name evidence="2" type="ORF">MANES_14G001300</name>
</gene>
<dbReference type="EMBL" id="CM004400">
    <property type="protein sequence ID" value="OAY30069.1"/>
    <property type="molecule type" value="Genomic_DNA"/>
</dbReference>
<name>A0A2C9UIH3_MANES</name>
<reference evidence="2" key="1">
    <citation type="submission" date="2016-02" db="EMBL/GenBank/DDBJ databases">
        <title>WGS assembly of Manihot esculenta.</title>
        <authorList>
            <person name="Bredeson J.V."/>
            <person name="Prochnik S.E."/>
            <person name="Lyons J.B."/>
            <person name="Schmutz J."/>
            <person name="Grimwood J."/>
            <person name="Vrebalov J."/>
            <person name="Bart R.S."/>
            <person name="Amuge T."/>
            <person name="Ferguson M.E."/>
            <person name="Green R."/>
            <person name="Putnam N."/>
            <person name="Stites J."/>
            <person name="Rounsley S."/>
            <person name="Rokhsar D.S."/>
        </authorList>
    </citation>
    <scope>NUCLEOTIDE SEQUENCE [LARGE SCALE GENOMIC DNA]</scope>
    <source>
        <tissue evidence="2">Leaf</tissue>
    </source>
</reference>
<accession>A0A2C9UIH3</accession>
<protein>
    <submittedName>
        <fullName evidence="2">Uncharacterized protein</fullName>
    </submittedName>
</protein>
<feature type="region of interest" description="Disordered" evidence="1">
    <location>
        <begin position="1"/>
        <end position="79"/>
    </location>
</feature>
<feature type="compositionally biased region" description="Low complexity" evidence="1">
    <location>
        <begin position="51"/>
        <end position="76"/>
    </location>
</feature>
<feature type="compositionally biased region" description="Low complexity" evidence="1">
    <location>
        <begin position="28"/>
        <end position="38"/>
    </location>
</feature>
<dbReference type="AlphaFoldDB" id="A0A2C9UIH3"/>